<dbReference type="InterPro" id="IPR025558">
    <property type="entry name" value="DUF4283"/>
</dbReference>
<dbReference type="Pfam" id="PF14111">
    <property type="entry name" value="DUF4283"/>
    <property type="match status" value="1"/>
</dbReference>
<protein>
    <recommendedName>
        <fullName evidence="1">DUF4283 domain-containing protein</fullName>
    </recommendedName>
</protein>
<reference evidence="2 3" key="1">
    <citation type="submission" date="2019-01" db="EMBL/GenBank/DDBJ databases">
        <title>Sequencing of cultivated peanut Arachis hypogaea provides insights into genome evolution and oil improvement.</title>
        <authorList>
            <person name="Chen X."/>
        </authorList>
    </citation>
    <scope>NUCLEOTIDE SEQUENCE [LARGE SCALE GENOMIC DNA]</scope>
    <source>
        <strain evidence="3">cv. Fuhuasheng</strain>
        <tissue evidence="2">Leaves</tissue>
    </source>
</reference>
<feature type="domain" description="DUF4283" evidence="1">
    <location>
        <begin position="69"/>
        <end position="134"/>
    </location>
</feature>
<evidence type="ECO:0000313" key="2">
    <source>
        <dbReference type="EMBL" id="RYR79489.1"/>
    </source>
</evidence>
<gene>
    <name evidence="2" type="ORF">Ahy_A01g004304</name>
</gene>
<evidence type="ECO:0000313" key="3">
    <source>
        <dbReference type="Proteomes" id="UP000289738"/>
    </source>
</evidence>
<dbReference type="STRING" id="3818.A0A445EVN9"/>
<accession>A0A445EVN9</accession>
<name>A0A445EVN9_ARAHY</name>
<sequence>MNQKIPYLDMVVGNGFDNLDPKKIAELVAEEYMSNQKFLEARKDLETLFNPKLSIKVTLKEYKDWCKPWKLSLIVKPLGENLNLQAVERWARKDRVRVIDLEENFFLIRFSNQEDYSYALFEGLWMIVDHYLLV</sequence>
<comment type="caution">
    <text evidence="2">The sequence shown here is derived from an EMBL/GenBank/DDBJ whole genome shotgun (WGS) entry which is preliminary data.</text>
</comment>
<dbReference type="EMBL" id="SDMP01000001">
    <property type="protein sequence ID" value="RYR79489.1"/>
    <property type="molecule type" value="Genomic_DNA"/>
</dbReference>
<dbReference type="Proteomes" id="UP000289738">
    <property type="component" value="Chromosome A01"/>
</dbReference>
<proteinExistence type="predicted"/>
<dbReference type="AlphaFoldDB" id="A0A445EVN9"/>
<organism evidence="2 3">
    <name type="scientific">Arachis hypogaea</name>
    <name type="common">Peanut</name>
    <dbReference type="NCBI Taxonomy" id="3818"/>
    <lineage>
        <taxon>Eukaryota</taxon>
        <taxon>Viridiplantae</taxon>
        <taxon>Streptophyta</taxon>
        <taxon>Embryophyta</taxon>
        <taxon>Tracheophyta</taxon>
        <taxon>Spermatophyta</taxon>
        <taxon>Magnoliopsida</taxon>
        <taxon>eudicotyledons</taxon>
        <taxon>Gunneridae</taxon>
        <taxon>Pentapetalae</taxon>
        <taxon>rosids</taxon>
        <taxon>fabids</taxon>
        <taxon>Fabales</taxon>
        <taxon>Fabaceae</taxon>
        <taxon>Papilionoideae</taxon>
        <taxon>50 kb inversion clade</taxon>
        <taxon>dalbergioids sensu lato</taxon>
        <taxon>Dalbergieae</taxon>
        <taxon>Pterocarpus clade</taxon>
        <taxon>Arachis</taxon>
    </lineage>
</organism>
<keyword evidence="3" id="KW-1185">Reference proteome</keyword>
<evidence type="ECO:0000259" key="1">
    <source>
        <dbReference type="Pfam" id="PF14111"/>
    </source>
</evidence>